<reference evidence="2" key="1">
    <citation type="journal article" date="2022" name="bioRxiv">
        <title>Genomics of Preaxostyla Flagellates Illuminates Evolutionary Transitions and the Path Towards Mitochondrial Loss.</title>
        <authorList>
            <person name="Novak L.V.F."/>
            <person name="Treitli S.C."/>
            <person name="Pyrih J."/>
            <person name="Halakuc P."/>
            <person name="Pipaliya S.V."/>
            <person name="Vacek V."/>
            <person name="Brzon O."/>
            <person name="Soukal P."/>
            <person name="Eme L."/>
            <person name="Dacks J.B."/>
            <person name="Karnkowska A."/>
            <person name="Elias M."/>
            <person name="Hampl V."/>
        </authorList>
    </citation>
    <scope>NUCLEOTIDE SEQUENCE</scope>
    <source>
        <strain evidence="2">RCP-MX</strain>
    </source>
</reference>
<evidence type="ECO:0000256" key="1">
    <source>
        <dbReference type="ARBA" id="ARBA00011026"/>
    </source>
</evidence>
<name>A0ABQ8UPE8_9EUKA</name>
<accession>A0ABQ8UPE8</accession>
<dbReference type="Pfam" id="PF14753">
    <property type="entry name" value="FAM221"/>
    <property type="match status" value="2"/>
</dbReference>
<dbReference type="PANTHER" id="PTHR31214">
    <property type="entry name" value="PROTEIN FAM221A-RELATED"/>
    <property type="match status" value="1"/>
</dbReference>
<dbReference type="EMBL" id="JAPMOS010000009">
    <property type="protein sequence ID" value="KAJ4461052.1"/>
    <property type="molecule type" value="Genomic_DNA"/>
</dbReference>
<sequence length="274" mass="30899">MRHALTNVRNPAIPPMGMEEALAQFGPSPGAQAMMTAEREAAEEAIRTGIYGVWRYTGPQPEKGHDFCSRIGPQSRCFCGHTWSDHHQRPTDRMRPDTTCQHCSCVGFYFVPTRPEEIGEYWLPRRPEFNVATWRAKCRCGHDHMAHDPSRHDRPCRQCRCCQWDPHYCCVVCNQMGKDHESVWETTAERQAQGYPVGPEFIPLAEAPQIGALSTSRLSGTRGAARTTTAPLLGLKMSVDIPRTAMIRNVVTVDMTLRWDPPSRGGDEIDIPLR</sequence>
<comment type="caution">
    <text evidence="2">The sequence shown here is derived from an EMBL/GenBank/DDBJ whole genome shotgun (WGS) entry which is preliminary data.</text>
</comment>
<comment type="similarity">
    <text evidence="1">Belongs to the FAM221 family.</text>
</comment>
<gene>
    <name evidence="2" type="ORF">PAPYR_2494</name>
</gene>
<proteinExistence type="inferred from homology"/>
<evidence type="ECO:0000313" key="2">
    <source>
        <dbReference type="EMBL" id="KAJ4461052.1"/>
    </source>
</evidence>
<dbReference type="Proteomes" id="UP001141327">
    <property type="component" value="Unassembled WGS sequence"/>
</dbReference>
<protein>
    <submittedName>
        <fullName evidence="2">Uncharacterized protein</fullName>
    </submittedName>
</protein>
<keyword evidence="3" id="KW-1185">Reference proteome</keyword>
<dbReference type="InterPro" id="IPR026755">
    <property type="entry name" value="Fam221a/b"/>
</dbReference>
<dbReference type="PANTHER" id="PTHR31214:SF3">
    <property type="entry name" value="PROTEIN FAM221B"/>
    <property type="match status" value="1"/>
</dbReference>
<evidence type="ECO:0000313" key="3">
    <source>
        <dbReference type="Proteomes" id="UP001141327"/>
    </source>
</evidence>
<organism evidence="2 3">
    <name type="scientific">Paratrimastix pyriformis</name>
    <dbReference type="NCBI Taxonomy" id="342808"/>
    <lineage>
        <taxon>Eukaryota</taxon>
        <taxon>Metamonada</taxon>
        <taxon>Preaxostyla</taxon>
        <taxon>Paratrimastigidae</taxon>
        <taxon>Paratrimastix</taxon>
    </lineage>
</organism>